<dbReference type="PANTHER" id="PTHR31760:SF0">
    <property type="entry name" value="S-ADENOSYL-L-METHIONINE-DEPENDENT METHYLTRANSFERASES SUPERFAMILY PROTEIN"/>
    <property type="match status" value="1"/>
</dbReference>
<comment type="caution">
    <text evidence="7">The sequence shown here is derived from an EMBL/GenBank/DDBJ whole genome shotgun (WGS) entry which is preliminary data.</text>
</comment>
<comment type="function">
    <text evidence="6">Specifically methylates the N7 position of guanine in position 527 of 16S rRNA.</text>
</comment>
<feature type="binding site" evidence="6">
    <location>
        <position position="73"/>
    </location>
    <ligand>
        <name>S-adenosyl-L-methionine</name>
        <dbReference type="ChEBI" id="CHEBI:59789"/>
    </ligand>
</feature>
<comment type="similarity">
    <text evidence="6">Belongs to the methyltransferase superfamily. RNA methyltransferase RsmG family.</text>
</comment>
<reference evidence="7" key="1">
    <citation type="submission" date="2022-11" db="EMBL/GenBank/DDBJ databases">
        <title>Hoeflea poritis sp. nov., isolated from scleractinian coral Porites lutea.</title>
        <authorList>
            <person name="Zhang G."/>
            <person name="Wei Q."/>
            <person name="Cai L."/>
        </authorList>
    </citation>
    <scope>NUCLEOTIDE SEQUENCE</scope>
    <source>
        <strain evidence="7">E7-10</strain>
    </source>
</reference>
<dbReference type="Proteomes" id="UP001148313">
    <property type="component" value="Unassembled WGS sequence"/>
</dbReference>
<dbReference type="Gene3D" id="3.40.50.150">
    <property type="entry name" value="Vaccinia Virus protein VP39"/>
    <property type="match status" value="1"/>
</dbReference>
<evidence type="ECO:0000256" key="4">
    <source>
        <dbReference type="ARBA" id="ARBA00022679"/>
    </source>
</evidence>
<dbReference type="PANTHER" id="PTHR31760">
    <property type="entry name" value="S-ADENOSYL-L-METHIONINE-DEPENDENT METHYLTRANSFERASES SUPERFAMILY PROTEIN"/>
    <property type="match status" value="1"/>
</dbReference>
<evidence type="ECO:0000256" key="1">
    <source>
        <dbReference type="ARBA" id="ARBA00022490"/>
    </source>
</evidence>
<name>A0ABT4VMF7_9HYPH</name>
<keyword evidence="5 6" id="KW-0949">S-adenosyl-L-methionine</keyword>
<dbReference type="SUPFAM" id="SSF53335">
    <property type="entry name" value="S-adenosyl-L-methionine-dependent methyltransferases"/>
    <property type="match status" value="1"/>
</dbReference>
<dbReference type="EMBL" id="JAPJZH010000004">
    <property type="protein sequence ID" value="MDA4845355.1"/>
    <property type="molecule type" value="Genomic_DNA"/>
</dbReference>
<dbReference type="PIRSF" id="PIRSF003078">
    <property type="entry name" value="GidB"/>
    <property type="match status" value="1"/>
</dbReference>
<dbReference type="NCBIfam" id="TIGR00138">
    <property type="entry name" value="rsmG_gidB"/>
    <property type="match status" value="1"/>
</dbReference>
<keyword evidence="8" id="KW-1185">Reference proteome</keyword>
<dbReference type="HAMAP" id="MF_00074">
    <property type="entry name" value="16SrRNA_methyltr_G"/>
    <property type="match status" value="1"/>
</dbReference>
<keyword evidence="1 6" id="KW-0963">Cytoplasm</keyword>
<evidence type="ECO:0000313" key="7">
    <source>
        <dbReference type="EMBL" id="MDA4845355.1"/>
    </source>
</evidence>
<keyword evidence="4 6" id="KW-0808">Transferase</keyword>
<feature type="binding site" evidence="6">
    <location>
        <begin position="121"/>
        <end position="122"/>
    </location>
    <ligand>
        <name>S-adenosyl-L-methionine</name>
        <dbReference type="ChEBI" id="CHEBI:59789"/>
    </ligand>
</feature>
<dbReference type="InterPro" id="IPR003682">
    <property type="entry name" value="rRNA_ssu_MeTfrase_G"/>
</dbReference>
<dbReference type="GO" id="GO:0032259">
    <property type="term" value="P:methylation"/>
    <property type="evidence" value="ECO:0007669"/>
    <property type="project" value="UniProtKB-KW"/>
</dbReference>
<comment type="caution">
    <text evidence="6">Lacks conserved residue(s) required for the propagation of feature annotation.</text>
</comment>
<evidence type="ECO:0000256" key="2">
    <source>
        <dbReference type="ARBA" id="ARBA00022552"/>
    </source>
</evidence>
<feature type="binding site" evidence="6">
    <location>
        <position position="68"/>
    </location>
    <ligand>
        <name>S-adenosyl-L-methionine</name>
        <dbReference type="ChEBI" id="CHEBI:59789"/>
    </ligand>
</feature>
<feature type="binding site" evidence="6">
    <location>
        <position position="137"/>
    </location>
    <ligand>
        <name>S-adenosyl-L-methionine</name>
        <dbReference type="ChEBI" id="CHEBI:59789"/>
    </ligand>
</feature>
<accession>A0ABT4VMF7</accession>
<proteinExistence type="inferred from homology"/>
<evidence type="ECO:0000256" key="6">
    <source>
        <dbReference type="HAMAP-Rule" id="MF_00074"/>
    </source>
</evidence>
<comment type="subcellular location">
    <subcellularLocation>
        <location evidence="6">Cytoplasm</location>
    </subcellularLocation>
</comment>
<dbReference type="InterPro" id="IPR029063">
    <property type="entry name" value="SAM-dependent_MTases_sf"/>
</dbReference>
<protein>
    <recommendedName>
        <fullName evidence="6">Ribosomal RNA small subunit methyltransferase G</fullName>
        <ecNumber evidence="6">2.1.1.170</ecNumber>
    </recommendedName>
    <alternativeName>
        <fullName evidence="6">16S rRNA 7-methylguanosine methyltransferase</fullName>
        <shortName evidence="6">16S rRNA m7G methyltransferase</shortName>
    </alternativeName>
</protein>
<keyword evidence="3 6" id="KW-0489">Methyltransferase</keyword>
<dbReference type="RefSeq" id="WP_271088973.1">
    <property type="nucleotide sequence ID" value="NZ_JAPJZH010000004.1"/>
</dbReference>
<dbReference type="Pfam" id="PF02527">
    <property type="entry name" value="GidB"/>
    <property type="match status" value="1"/>
</dbReference>
<keyword evidence="2 6" id="KW-0698">rRNA processing</keyword>
<sequence>MERLTDLIHVSRETLDRLDRFVALFTKWSRAINLVAPSTLDQLWERHVLDSAQLYALDPRPRKWLDLGSGGGFPGIVMAILMMETEIGSVDLVESNRKKAAFLQRAIAETGARGQVHTLRIEAASQQLAGYQAVSARALADLERLLGYAEPWLAAGATGYFHKGRDYRREIDEARRSWSFDLLEHESMIDADSVILQIYNLKRIGG</sequence>
<comment type="catalytic activity">
    <reaction evidence="6">
        <text>guanosine(527) in 16S rRNA + S-adenosyl-L-methionine = N(7)-methylguanosine(527) in 16S rRNA + S-adenosyl-L-homocysteine</text>
        <dbReference type="Rhea" id="RHEA:42732"/>
        <dbReference type="Rhea" id="RHEA-COMP:10209"/>
        <dbReference type="Rhea" id="RHEA-COMP:10210"/>
        <dbReference type="ChEBI" id="CHEBI:57856"/>
        <dbReference type="ChEBI" id="CHEBI:59789"/>
        <dbReference type="ChEBI" id="CHEBI:74269"/>
        <dbReference type="ChEBI" id="CHEBI:74480"/>
        <dbReference type="EC" id="2.1.1.170"/>
    </reaction>
</comment>
<organism evidence="7 8">
    <name type="scientific">Hoeflea poritis</name>
    <dbReference type="NCBI Taxonomy" id="2993659"/>
    <lineage>
        <taxon>Bacteria</taxon>
        <taxon>Pseudomonadati</taxon>
        <taxon>Pseudomonadota</taxon>
        <taxon>Alphaproteobacteria</taxon>
        <taxon>Hyphomicrobiales</taxon>
        <taxon>Rhizobiaceae</taxon>
        <taxon>Hoeflea</taxon>
    </lineage>
</organism>
<dbReference type="EC" id="2.1.1.170" evidence="6"/>
<evidence type="ECO:0000256" key="3">
    <source>
        <dbReference type="ARBA" id="ARBA00022603"/>
    </source>
</evidence>
<evidence type="ECO:0000256" key="5">
    <source>
        <dbReference type="ARBA" id="ARBA00022691"/>
    </source>
</evidence>
<dbReference type="GO" id="GO:0008168">
    <property type="term" value="F:methyltransferase activity"/>
    <property type="evidence" value="ECO:0007669"/>
    <property type="project" value="UniProtKB-KW"/>
</dbReference>
<gene>
    <name evidence="6 7" type="primary">rsmG</name>
    <name evidence="7" type="ORF">OOZ53_08345</name>
</gene>
<evidence type="ECO:0000313" key="8">
    <source>
        <dbReference type="Proteomes" id="UP001148313"/>
    </source>
</evidence>